<dbReference type="EMBL" id="ABVL01000019">
    <property type="protein sequence ID" value="EDY17446.1"/>
    <property type="molecule type" value="Genomic_DNA"/>
</dbReference>
<dbReference type="SMART" id="SM00028">
    <property type="entry name" value="TPR"/>
    <property type="match status" value="2"/>
</dbReference>
<dbReference type="AlphaFoldDB" id="B4D7S3"/>
<dbReference type="PANTHER" id="PTHR33908:SF11">
    <property type="entry name" value="MEMBRANE PROTEIN"/>
    <property type="match status" value="1"/>
</dbReference>
<comment type="caution">
    <text evidence="10">The sequence shown here is derived from an EMBL/GenBank/DDBJ whole genome shotgun (WGS) entry which is preliminary data.</text>
</comment>
<evidence type="ECO:0000313" key="11">
    <source>
        <dbReference type="Proteomes" id="UP000005824"/>
    </source>
</evidence>
<keyword evidence="7 9" id="KW-0472">Membrane</keyword>
<feature type="repeat" description="TPR" evidence="8">
    <location>
        <begin position="568"/>
        <end position="601"/>
    </location>
</feature>
<keyword evidence="3" id="KW-0328">Glycosyltransferase</keyword>
<dbReference type="Pfam" id="PF14559">
    <property type="entry name" value="TPR_19"/>
    <property type="match status" value="1"/>
</dbReference>
<dbReference type="PANTHER" id="PTHR33908">
    <property type="entry name" value="MANNOSYLTRANSFERASE YKCB-RELATED"/>
    <property type="match status" value="1"/>
</dbReference>
<dbReference type="STRING" id="497964.CfE428DRAFT_4963"/>
<feature type="transmembrane region" description="Helical" evidence="9">
    <location>
        <begin position="231"/>
        <end position="251"/>
    </location>
</feature>
<keyword evidence="4" id="KW-0808">Transferase</keyword>
<organism evidence="10 11">
    <name type="scientific">Chthoniobacter flavus Ellin428</name>
    <dbReference type="NCBI Taxonomy" id="497964"/>
    <lineage>
        <taxon>Bacteria</taxon>
        <taxon>Pseudomonadati</taxon>
        <taxon>Verrucomicrobiota</taxon>
        <taxon>Spartobacteria</taxon>
        <taxon>Chthoniobacterales</taxon>
        <taxon>Chthoniobacteraceae</taxon>
        <taxon>Chthoniobacter</taxon>
    </lineage>
</organism>
<dbReference type="InParanoid" id="B4D7S3"/>
<feature type="transmembrane region" description="Helical" evidence="9">
    <location>
        <begin position="69"/>
        <end position="89"/>
    </location>
</feature>
<comment type="subcellular location">
    <subcellularLocation>
        <location evidence="1">Cell membrane</location>
        <topology evidence="1">Multi-pass membrane protein</topology>
    </subcellularLocation>
</comment>
<feature type="transmembrane region" description="Helical" evidence="9">
    <location>
        <begin position="396"/>
        <end position="414"/>
    </location>
</feature>
<proteinExistence type="predicted"/>
<evidence type="ECO:0000256" key="8">
    <source>
        <dbReference type="PROSITE-ProRule" id="PRU00339"/>
    </source>
</evidence>
<dbReference type="GO" id="GO:0009103">
    <property type="term" value="P:lipopolysaccharide biosynthetic process"/>
    <property type="evidence" value="ECO:0007669"/>
    <property type="project" value="UniProtKB-ARBA"/>
</dbReference>
<dbReference type="PROSITE" id="PS50005">
    <property type="entry name" value="TPR"/>
    <property type="match status" value="2"/>
</dbReference>
<evidence type="ECO:0000256" key="3">
    <source>
        <dbReference type="ARBA" id="ARBA00022676"/>
    </source>
</evidence>
<dbReference type="GO" id="GO:0005886">
    <property type="term" value="C:plasma membrane"/>
    <property type="evidence" value="ECO:0007669"/>
    <property type="project" value="UniProtKB-SubCell"/>
</dbReference>
<feature type="repeat" description="TPR" evidence="8">
    <location>
        <begin position="602"/>
        <end position="635"/>
    </location>
</feature>
<dbReference type="SUPFAM" id="SSF48452">
    <property type="entry name" value="TPR-like"/>
    <property type="match status" value="1"/>
</dbReference>
<feature type="transmembrane region" description="Helical" evidence="9">
    <location>
        <begin position="371"/>
        <end position="390"/>
    </location>
</feature>
<feature type="transmembrane region" description="Helical" evidence="9">
    <location>
        <begin position="421"/>
        <end position="438"/>
    </location>
</feature>
<sequence>MNPSSTPSQSPQNRLSVGIWLFLLTFAVRLVILIRFSDSLNFLPEGDDMKFYTDWALRIAHGQWTDHQAFYGLPGYAYCLALIFTIGGFNPFSVGLIQALLDAGIAVLLWQISREVFSALNRDGKSDVSPRTPDFIGIGAALAWTFFTPAQAFSVVMMPTVWQVFAYYLCLWYAVKTRAASWWKPWLFLGIFCGFIAMLVATILFAVPLLIVAIFRSVDIGRPFKVRLPKIGAAVAMLVAGLFIGASPAWIHNYFIAHEPVMLSAHSGINFWIGNNPVATGYPKMPPGIRATQEGLLKDSITLAETAAGRKLTRSEVSKYWSTQAKAYISTHFHAWLKLMGAKFANFWNAYQYDDLSIIKLLRDDGVLPPGLKFGIIAALGLAALIPTLWRFPRAGWVAAAVLLHLCALMPVFITERYRIAAVPGLMILGAAGLWIFWQDLVSGHWLQAGIYVALCAGAGWFVSIPRHEIGLWSLDYYKAGIRATTAAQIEQGRGHFPEAAGALDRAQRNLETAYAYVSNNADIDFALGNLWLARADQPSNDERTKIADRTRAKSFYRLALQISPLHTGTLNNLGVLAMEEKRWSVAATFFKTALQTEPDDAKIHYLLARVYAEDNHLDAARAEIETALRLRPNQKQFQELRDKLNTPALKPAAQ</sequence>
<evidence type="ECO:0000256" key="7">
    <source>
        <dbReference type="ARBA" id="ARBA00023136"/>
    </source>
</evidence>
<keyword evidence="2" id="KW-1003">Cell membrane</keyword>
<evidence type="ECO:0000256" key="9">
    <source>
        <dbReference type="SAM" id="Phobius"/>
    </source>
</evidence>
<gene>
    <name evidence="10" type="ORF">CfE428DRAFT_4963</name>
</gene>
<accession>B4D7S3</accession>
<evidence type="ECO:0000256" key="1">
    <source>
        <dbReference type="ARBA" id="ARBA00004651"/>
    </source>
</evidence>
<dbReference type="eggNOG" id="COG1807">
    <property type="taxonomic scope" value="Bacteria"/>
</dbReference>
<dbReference type="Gene3D" id="1.25.40.10">
    <property type="entry name" value="Tetratricopeptide repeat domain"/>
    <property type="match status" value="1"/>
</dbReference>
<dbReference type="InterPro" id="IPR050297">
    <property type="entry name" value="LipidA_mod_glycosyltrf_83"/>
</dbReference>
<keyword evidence="5 9" id="KW-0812">Transmembrane</keyword>
<evidence type="ECO:0000256" key="5">
    <source>
        <dbReference type="ARBA" id="ARBA00022692"/>
    </source>
</evidence>
<dbReference type="GO" id="GO:0016763">
    <property type="term" value="F:pentosyltransferase activity"/>
    <property type="evidence" value="ECO:0007669"/>
    <property type="project" value="TreeGrafter"/>
</dbReference>
<evidence type="ECO:0000313" key="10">
    <source>
        <dbReference type="EMBL" id="EDY17446.1"/>
    </source>
</evidence>
<keyword evidence="11" id="KW-1185">Reference proteome</keyword>
<dbReference type="InterPro" id="IPR011990">
    <property type="entry name" value="TPR-like_helical_dom_sf"/>
</dbReference>
<evidence type="ECO:0000256" key="6">
    <source>
        <dbReference type="ARBA" id="ARBA00022989"/>
    </source>
</evidence>
<name>B4D7S3_9BACT</name>
<evidence type="ECO:0000256" key="4">
    <source>
        <dbReference type="ARBA" id="ARBA00022679"/>
    </source>
</evidence>
<keyword evidence="6 9" id="KW-1133">Transmembrane helix</keyword>
<dbReference type="InterPro" id="IPR019734">
    <property type="entry name" value="TPR_rpt"/>
</dbReference>
<feature type="transmembrane region" description="Helical" evidence="9">
    <location>
        <begin position="156"/>
        <end position="175"/>
    </location>
</feature>
<dbReference type="RefSeq" id="WP_006982284.1">
    <property type="nucleotide sequence ID" value="NZ_ABVL01000019.1"/>
</dbReference>
<dbReference type="Proteomes" id="UP000005824">
    <property type="component" value="Unassembled WGS sequence"/>
</dbReference>
<feature type="transmembrane region" description="Helical" evidence="9">
    <location>
        <begin position="15"/>
        <end position="34"/>
    </location>
</feature>
<reference evidence="10 11" key="1">
    <citation type="journal article" date="2011" name="J. Bacteriol.">
        <title>Genome sequence of Chthoniobacter flavus Ellin428, an aerobic heterotrophic soil bacterium.</title>
        <authorList>
            <person name="Kant R."/>
            <person name="van Passel M.W."/>
            <person name="Palva A."/>
            <person name="Lucas S."/>
            <person name="Lapidus A."/>
            <person name="Glavina Del Rio T."/>
            <person name="Dalin E."/>
            <person name="Tice H."/>
            <person name="Bruce D."/>
            <person name="Goodwin L."/>
            <person name="Pitluck S."/>
            <person name="Larimer F.W."/>
            <person name="Land M.L."/>
            <person name="Hauser L."/>
            <person name="Sangwan P."/>
            <person name="de Vos W.M."/>
            <person name="Janssen P.H."/>
            <person name="Smidt H."/>
        </authorList>
    </citation>
    <scope>NUCLEOTIDE SEQUENCE [LARGE SCALE GENOMIC DNA]</scope>
    <source>
        <strain evidence="10 11">Ellin428</strain>
    </source>
</reference>
<feature type="transmembrane region" description="Helical" evidence="9">
    <location>
        <begin position="444"/>
        <end position="463"/>
    </location>
</feature>
<keyword evidence="8" id="KW-0802">TPR repeat</keyword>
<evidence type="ECO:0000256" key="2">
    <source>
        <dbReference type="ARBA" id="ARBA00022475"/>
    </source>
</evidence>
<feature type="transmembrane region" description="Helical" evidence="9">
    <location>
        <begin position="187"/>
        <end position="211"/>
    </location>
</feature>
<protein>
    <submittedName>
        <fullName evidence="10">Tetratricopeptide TPR_2 repeat protein</fullName>
    </submittedName>
</protein>